<dbReference type="Gene3D" id="3.60.15.10">
    <property type="entry name" value="Ribonuclease Z/Hydroxyacylglutathione hydrolase-like"/>
    <property type="match status" value="1"/>
</dbReference>
<dbReference type="RefSeq" id="WP_167673489.1">
    <property type="nucleotide sequence ID" value="NZ_JAATJS010000004.1"/>
</dbReference>
<name>A0ABX0VDP4_9HYPH</name>
<dbReference type="Proteomes" id="UP000707352">
    <property type="component" value="Unassembled WGS sequence"/>
</dbReference>
<dbReference type="SUPFAM" id="SSF56281">
    <property type="entry name" value="Metallo-hydrolase/oxidoreductase"/>
    <property type="match status" value="1"/>
</dbReference>
<evidence type="ECO:0000313" key="1">
    <source>
        <dbReference type="EMBL" id="NIX77591.1"/>
    </source>
</evidence>
<gene>
    <name evidence="1" type="ORF">HB375_13370</name>
</gene>
<accession>A0ABX0VDP4</accession>
<sequence>MSWLIQPRLVNSPFDDPGLYIDFRYGHRALLFDLGDLAPLSSRELMRISHVFVSHTHIDHFAGFDRLLRVCLHRPGPLHLIGPPGFIDRVDHKLQGFTWNLVNEHSIDFQLHVAEFDEPRLTRAAVFSARHVFRREGVAVADLPDGVVLAEDDFRIEAVALDHGIPCLAFGFRETTRVNVRSDALRELGLPSGQWLNEAKAMVRAGVEDAGIDIPEIGKVDFRTIKDRLFFVGPGQSLAYVTDTAISLQNERKILFLARNADHLFIEAVFAERDRALAEEAHHLTAHEAGRLAHEAHVARLTVFHHSARYLTEGDALRTEAMQAFQSA</sequence>
<dbReference type="PANTHER" id="PTHR46018">
    <property type="entry name" value="ZINC PHOSPHODIESTERASE ELAC PROTEIN 1"/>
    <property type="match status" value="1"/>
</dbReference>
<comment type="caution">
    <text evidence="1">The sequence shown here is derived from an EMBL/GenBank/DDBJ whole genome shotgun (WGS) entry which is preliminary data.</text>
</comment>
<reference evidence="1 2" key="1">
    <citation type="submission" date="2020-03" db="EMBL/GenBank/DDBJ databases">
        <title>The genome sequence of Microvirga sp. c23x22.</title>
        <authorList>
            <person name="Zhang X."/>
        </authorList>
    </citation>
    <scope>NUCLEOTIDE SEQUENCE [LARGE SCALE GENOMIC DNA]</scope>
    <source>
        <strain evidence="2">c23x22</strain>
    </source>
</reference>
<dbReference type="NCBIfam" id="NF002558">
    <property type="entry name" value="PRK02126.1"/>
    <property type="match status" value="1"/>
</dbReference>
<evidence type="ECO:0000313" key="2">
    <source>
        <dbReference type="Proteomes" id="UP000707352"/>
    </source>
</evidence>
<organism evidence="1 2">
    <name type="scientific">Microvirga terricola</name>
    <dbReference type="NCBI Taxonomy" id="2719797"/>
    <lineage>
        <taxon>Bacteria</taxon>
        <taxon>Pseudomonadati</taxon>
        <taxon>Pseudomonadota</taxon>
        <taxon>Alphaproteobacteria</taxon>
        <taxon>Hyphomicrobiales</taxon>
        <taxon>Methylobacteriaceae</taxon>
        <taxon>Microvirga</taxon>
    </lineage>
</organism>
<proteinExistence type="predicted"/>
<dbReference type="EMBL" id="JAATJS010000004">
    <property type="protein sequence ID" value="NIX77591.1"/>
    <property type="molecule type" value="Genomic_DNA"/>
</dbReference>
<protein>
    <submittedName>
        <fullName evidence="1">Ribonuclease Z</fullName>
    </submittedName>
</protein>
<dbReference type="PANTHER" id="PTHR46018:SF7">
    <property type="entry name" value="RIBONUCLEASE Z"/>
    <property type="match status" value="1"/>
</dbReference>
<dbReference type="InterPro" id="IPR036866">
    <property type="entry name" value="RibonucZ/Hydroxyglut_hydro"/>
</dbReference>
<keyword evidence="2" id="KW-1185">Reference proteome</keyword>